<evidence type="ECO:0000313" key="3">
    <source>
        <dbReference type="Proteomes" id="UP000249169"/>
    </source>
</evidence>
<sequence>MRRQPADEGSRQQKPVEAVAIEPPATPRRRMARFAEPGERKTRYSLPAELDSASPVGYRQRVALSRAQAQKALALLSLERPGGFGEVVAVPEGELFEECALGVLSARQSTNFRGHRQVTFGPEDSERLGHLLRSLGHLDAPVLEGASYTHVVLSRPYRTPFTLLLTLIGHRPVQSLVTVPWRALRKQVWHHDDIPSVGYLQQLHVGILADAMERAAVVASCGRRRAQVFSAPFCSEPRRRENRPMLRAIEEMCGVSAAERAQGWRVALVAQVGQAVEGEEVDLDRDLCRKLGANLMAFRSERIQPGSNADASAPAEYQEDQGMEVPEALTVMAGRAAYNAFAHWTGCERERAKELMMLERIDVLKPAGQARIAEVQEGLNQVTDRVLATLPKWADLPVGRAFSRNAQRGRKAFGLAGQRIYIGGLSRQEVAAQGLDWDQCVRAIGASASRSGLVAELMGVMELPPECDLLAGLCLMAGPVNQNDIGKAFYGQEDLLAKTFEGRDPTSLLVWTLKAKTVADPIGNEEQLMNPRRQGKLVDLRPGPHDIIKVKLDGELRPMRKHGEKVNAERAFGDVGNFVRDPQGRGIPGNQGARWPESWRAQVVWEVE</sequence>
<dbReference type="EMBL" id="QHKO01000004">
    <property type="protein sequence ID" value="RAL22491.1"/>
    <property type="molecule type" value="Genomic_DNA"/>
</dbReference>
<gene>
    <name evidence="2" type="ORF">DL240_11140</name>
</gene>
<dbReference type="AlphaFoldDB" id="A0A328C592"/>
<name>A0A328C592_9DELT</name>
<keyword evidence="3" id="KW-1185">Reference proteome</keyword>
<dbReference type="OrthoDB" id="5481428at2"/>
<evidence type="ECO:0000256" key="1">
    <source>
        <dbReference type="SAM" id="MobiDB-lite"/>
    </source>
</evidence>
<organism evidence="2 3">
    <name type="scientific">Lujinxingia litoralis</name>
    <dbReference type="NCBI Taxonomy" id="2211119"/>
    <lineage>
        <taxon>Bacteria</taxon>
        <taxon>Deltaproteobacteria</taxon>
        <taxon>Bradymonadales</taxon>
        <taxon>Lujinxingiaceae</taxon>
        <taxon>Lujinxingia</taxon>
    </lineage>
</organism>
<proteinExistence type="predicted"/>
<evidence type="ECO:0000313" key="2">
    <source>
        <dbReference type="EMBL" id="RAL22491.1"/>
    </source>
</evidence>
<protein>
    <submittedName>
        <fullName evidence="2">Uncharacterized protein</fullName>
    </submittedName>
</protein>
<feature type="region of interest" description="Disordered" evidence="1">
    <location>
        <begin position="1"/>
        <end position="47"/>
    </location>
</feature>
<feature type="compositionally biased region" description="Basic and acidic residues" evidence="1">
    <location>
        <begin position="1"/>
        <end position="11"/>
    </location>
</feature>
<accession>A0A328C592</accession>
<comment type="caution">
    <text evidence="2">The sequence shown here is derived from an EMBL/GenBank/DDBJ whole genome shotgun (WGS) entry which is preliminary data.</text>
</comment>
<reference evidence="2 3" key="1">
    <citation type="submission" date="2018-05" db="EMBL/GenBank/DDBJ databases">
        <title>Lujinxingia marina gen. nov. sp. nov., a new facultative anaerobic member of the class Deltaproteobacteria, and proposal of Lujinxingaceae fam. nov.</title>
        <authorList>
            <person name="Li C.-M."/>
        </authorList>
    </citation>
    <scope>NUCLEOTIDE SEQUENCE [LARGE SCALE GENOMIC DNA]</scope>
    <source>
        <strain evidence="2 3">B210</strain>
    </source>
</reference>
<dbReference type="Proteomes" id="UP000249169">
    <property type="component" value="Unassembled WGS sequence"/>
</dbReference>